<evidence type="ECO:0000256" key="5">
    <source>
        <dbReference type="ARBA" id="ARBA00022679"/>
    </source>
</evidence>
<dbReference type="GO" id="GO:0003676">
    <property type="term" value="F:nucleic acid binding"/>
    <property type="evidence" value="ECO:0007669"/>
    <property type="project" value="InterPro"/>
</dbReference>
<evidence type="ECO:0000256" key="6">
    <source>
        <dbReference type="ARBA" id="ARBA00022695"/>
    </source>
</evidence>
<dbReference type="CDD" id="cd04485">
    <property type="entry name" value="DnaE_OBF"/>
    <property type="match status" value="1"/>
</dbReference>
<dbReference type="PANTHER" id="PTHR32294">
    <property type="entry name" value="DNA POLYMERASE III SUBUNIT ALPHA"/>
    <property type="match status" value="1"/>
</dbReference>
<feature type="chain" id="PRO_5038988156" description="DNA polymerase III subunit alpha" evidence="11">
    <location>
        <begin position="16"/>
        <end position="1214"/>
    </location>
</feature>
<evidence type="ECO:0000256" key="7">
    <source>
        <dbReference type="ARBA" id="ARBA00022705"/>
    </source>
</evidence>
<organism evidence="13 14">
    <name type="scientific">Actinomadura meyerae</name>
    <dbReference type="NCBI Taxonomy" id="240840"/>
    <lineage>
        <taxon>Bacteria</taxon>
        <taxon>Bacillati</taxon>
        <taxon>Actinomycetota</taxon>
        <taxon>Actinomycetes</taxon>
        <taxon>Streptosporangiales</taxon>
        <taxon>Thermomonosporaceae</taxon>
        <taxon>Actinomadura</taxon>
    </lineage>
</organism>
<evidence type="ECO:0000256" key="4">
    <source>
        <dbReference type="ARBA" id="ARBA00019114"/>
    </source>
</evidence>
<accession>A0A239F0X8</accession>
<dbReference type="Pfam" id="PF14579">
    <property type="entry name" value="HHH_6"/>
    <property type="match status" value="1"/>
</dbReference>
<dbReference type="InterPro" id="IPR029460">
    <property type="entry name" value="DNAPol_HHH"/>
</dbReference>
<evidence type="ECO:0000313" key="14">
    <source>
        <dbReference type="Proteomes" id="UP000198318"/>
    </source>
</evidence>
<dbReference type="InterPro" id="IPR003141">
    <property type="entry name" value="Pol/His_phosphatase_N"/>
</dbReference>
<dbReference type="InterPro" id="IPR011708">
    <property type="entry name" value="DNA_pol3_alpha_NTPase_dom"/>
</dbReference>
<dbReference type="Pfam" id="PF01336">
    <property type="entry name" value="tRNA_anti-codon"/>
    <property type="match status" value="1"/>
</dbReference>
<evidence type="ECO:0000313" key="13">
    <source>
        <dbReference type="EMBL" id="SNS50487.1"/>
    </source>
</evidence>
<dbReference type="GO" id="GO:0008408">
    <property type="term" value="F:3'-5' exonuclease activity"/>
    <property type="evidence" value="ECO:0007669"/>
    <property type="project" value="InterPro"/>
</dbReference>
<dbReference type="GO" id="GO:0003887">
    <property type="term" value="F:DNA-directed DNA polymerase activity"/>
    <property type="evidence" value="ECO:0007669"/>
    <property type="project" value="UniProtKB-KW"/>
</dbReference>
<dbReference type="EMBL" id="FZOR01000005">
    <property type="protein sequence ID" value="SNS50487.1"/>
    <property type="molecule type" value="Genomic_DNA"/>
</dbReference>
<name>A0A239F0X8_9ACTN</name>
<dbReference type="Pfam" id="PF02811">
    <property type="entry name" value="PHP"/>
    <property type="match status" value="1"/>
</dbReference>
<comment type="subcellular location">
    <subcellularLocation>
        <location evidence="1">Cytoplasm</location>
    </subcellularLocation>
</comment>
<dbReference type="Pfam" id="PF17657">
    <property type="entry name" value="DNA_pol3_finger"/>
    <property type="match status" value="1"/>
</dbReference>
<dbReference type="Gene3D" id="1.10.150.870">
    <property type="match status" value="1"/>
</dbReference>
<keyword evidence="7" id="KW-0235">DNA replication</keyword>
<dbReference type="NCBIfam" id="TIGR00594">
    <property type="entry name" value="polc"/>
    <property type="match status" value="1"/>
</dbReference>
<dbReference type="GO" id="GO:0006260">
    <property type="term" value="P:DNA replication"/>
    <property type="evidence" value="ECO:0007669"/>
    <property type="project" value="UniProtKB-KW"/>
</dbReference>
<comment type="catalytic activity">
    <reaction evidence="9">
        <text>DNA(n) + a 2'-deoxyribonucleoside 5'-triphosphate = DNA(n+1) + diphosphate</text>
        <dbReference type="Rhea" id="RHEA:22508"/>
        <dbReference type="Rhea" id="RHEA-COMP:17339"/>
        <dbReference type="Rhea" id="RHEA-COMP:17340"/>
        <dbReference type="ChEBI" id="CHEBI:33019"/>
        <dbReference type="ChEBI" id="CHEBI:61560"/>
        <dbReference type="ChEBI" id="CHEBI:173112"/>
        <dbReference type="EC" id="2.7.7.7"/>
    </reaction>
</comment>
<feature type="region of interest" description="Disordered" evidence="10">
    <location>
        <begin position="100"/>
        <end position="121"/>
    </location>
</feature>
<keyword evidence="8" id="KW-0239">DNA-directed DNA polymerase</keyword>
<proteinExistence type="inferred from homology"/>
<feature type="domain" description="Polymerase/histidinol phosphatase N-terminal" evidence="12">
    <location>
        <begin position="22"/>
        <end position="90"/>
    </location>
</feature>
<evidence type="ECO:0000256" key="2">
    <source>
        <dbReference type="ARBA" id="ARBA00009496"/>
    </source>
</evidence>
<dbReference type="SMART" id="SM00481">
    <property type="entry name" value="POLIIIAc"/>
    <property type="match status" value="1"/>
</dbReference>
<keyword evidence="11" id="KW-0732">Signal</keyword>
<dbReference type="InterPro" id="IPR004805">
    <property type="entry name" value="DnaE2/DnaE/PolC"/>
</dbReference>
<dbReference type="EC" id="2.7.7.7" evidence="3"/>
<keyword evidence="14" id="KW-1185">Reference proteome</keyword>
<dbReference type="Pfam" id="PF07733">
    <property type="entry name" value="DNA_pol3_alpha"/>
    <property type="match status" value="1"/>
</dbReference>
<comment type="similarity">
    <text evidence="2">Belongs to the DNA polymerase type-C family. DnaE subfamily.</text>
</comment>
<dbReference type="InterPro" id="IPR004013">
    <property type="entry name" value="PHP_dom"/>
</dbReference>
<protein>
    <recommendedName>
        <fullName evidence="4">DNA polymerase III subunit alpha</fullName>
        <ecNumber evidence="3">2.7.7.7</ecNumber>
    </recommendedName>
</protein>
<keyword evidence="6" id="KW-0548">Nucleotidyltransferase</keyword>
<dbReference type="CDD" id="cd12113">
    <property type="entry name" value="PHP_PolIIIA_DnaE3"/>
    <property type="match status" value="1"/>
</dbReference>
<evidence type="ECO:0000256" key="8">
    <source>
        <dbReference type="ARBA" id="ARBA00022932"/>
    </source>
</evidence>
<evidence type="ECO:0000256" key="10">
    <source>
        <dbReference type="SAM" id="MobiDB-lite"/>
    </source>
</evidence>
<feature type="signal peptide" evidence="11">
    <location>
        <begin position="1"/>
        <end position="15"/>
    </location>
</feature>
<keyword evidence="5" id="KW-0808">Transferase</keyword>
<dbReference type="InterPro" id="IPR004365">
    <property type="entry name" value="NA-bd_OB_tRNA"/>
</dbReference>
<evidence type="ECO:0000256" key="9">
    <source>
        <dbReference type="ARBA" id="ARBA00049244"/>
    </source>
</evidence>
<dbReference type="AlphaFoldDB" id="A0A239F0X8"/>
<sequence length="1214" mass="133210">MSVVCSASFALAFMAAMPESFVHLHNHTEYSMLDGAQKLKPMFAEVARLEMPAIAMSDHGNMFGAYEFAQVAKGFDGITPIIGIEAYVAPSSRFSRKQEFWGPGGRRAMSEDGEGSKDVSGGGRFTHMTMWARDAGGLRNLFWLSTQASYEGQFPAGKPRMDRELIAERPGGIIATTGCPSGEIQTRLRLGQYEEAREAAAAYQEIFGRENYFLELMDHGLDIERDVRDGLLRLARDLCIPLLATNDAHYVTQDQADAHDSLLCIGVGKNKDDPGRFRFSGSGYYLKSAAEMRGLFSDLPEACDNTLLVAERVEPYDEVFDYVDEMPRFPDVPEGETQESWLRKEALKGLAMRYGDPVPAHVLERFETEMSVIGPMGFSSYFLVVADICRHARTNRIPLGPGRGSCTGSIVAYATRITELCPLEHGLLFERFLNPERINPPDVDLDFDDRQRDRMVQYVTEKYGAEYTAMVNTFGTIKAKNAIKDSSRILGYPYSHGERITKALPPDQNGRPAPLAAIFDPSHERYGEAAEIRRMYEDDPDVKRVIDTARGVEGLTRGTGVHAAAVILSKTRLTDRIPLHMRASDGVKITGFDYPSCEAMGLIKMDFLGLRNLGVIDQAIENVRRNRGVSLATVDPLDGDPSTHVIPLDDAKTYRLLAEGNTFGVFQLDGGGMRVLLRQMEPTRFEDIAAVNALYRPGPMAANAHTNYAFRKTGRQEITPIHPELRDALEPILGNTFHLLVYQEQIMAIARELAGYTLGGADLLRRAMGKKKPEVLAAEWEKFHGGMRANGYGEEAIKALWDVMLPFSGYAFNKSHTAGYGLVSYWTAYLKANYPAEYMAALLTSVGDDKDKAAVYLADARKNGVRVLQPDVNESVAEFTAVGDDVRFGLRSVRNVGDNVIDAIANARRRKGEFTSFSDFLDKVALPGLNKRAVDSLIRAGAFDSLGHSRKGLSAVHEAAIDAAVPVKKAASFGQDDLFASLTGTAGGEPVAGLDFPIDETEWPRRELLATEREMLGLYVSAHPLDGAEHVLSRARDCSVADLLASGRTTGDVRLSGLITGVQHKMTKQGKHWAIVNLADRDASIEVLFFPAAYLLVRHALAEDNVISVQGKLEDRDGTVQLFGREVSVLDVSAAANGAVPPVELVLPLHRVTEQAVRELKHILAAHPGDSPVHLSVRGPRKTTIFALEATVDPTTIASEIKGTFGADAWQGIA</sequence>
<dbReference type="NCBIfam" id="NF004226">
    <property type="entry name" value="PRK05673.1"/>
    <property type="match status" value="1"/>
</dbReference>
<evidence type="ECO:0000256" key="1">
    <source>
        <dbReference type="ARBA" id="ARBA00004496"/>
    </source>
</evidence>
<dbReference type="SUPFAM" id="SSF89550">
    <property type="entry name" value="PHP domain-like"/>
    <property type="match status" value="1"/>
</dbReference>
<dbReference type="InterPro" id="IPR016195">
    <property type="entry name" value="Pol/histidinol_Pase-like"/>
</dbReference>
<dbReference type="InterPro" id="IPR040982">
    <property type="entry name" value="DNA_pol3_finger"/>
</dbReference>
<dbReference type="InterPro" id="IPR041931">
    <property type="entry name" value="DNA_pol3_alpha_thumb_dom"/>
</dbReference>
<dbReference type="GO" id="GO:0005737">
    <property type="term" value="C:cytoplasm"/>
    <property type="evidence" value="ECO:0007669"/>
    <property type="project" value="UniProtKB-SubCell"/>
</dbReference>
<dbReference type="Gene3D" id="3.20.20.140">
    <property type="entry name" value="Metal-dependent hydrolases"/>
    <property type="match status" value="1"/>
</dbReference>
<feature type="compositionally biased region" description="Basic and acidic residues" evidence="10">
    <location>
        <begin position="108"/>
        <end position="117"/>
    </location>
</feature>
<dbReference type="Proteomes" id="UP000198318">
    <property type="component" value="Unassembled WGS sequence"/>
</dbReference>
<reference evidence="13 14" key="1">
    <citation type="submission" date="2017-06" db="EMBL/GenBank/DDBJ databases">
        <authorList>
            <person name="Kim H.J."/>
            <person name="Triplett B.A."/>
        </authorList>
    </citation>
    <scope>NUCLEOTIDE SEQUENCE [LARGE SCALE GENOMIC DNA]</scope>
    <source>
        <strain evidence="13 14">DSM 44715</strain>
    </source>
</reference>
<gene>
    <name evidence="13" type="ORF">SAMN05443665_1005100</name>
</gene>
<dbReference type="PANTHER" id="PTHR32294:SF0">
    <property type="entry name" value="DNA POLYMERASE III SUBUNIT ALPHA"/>
    <property type="match status" value="1"/>
</dbReference>
<dbReference type="Gene3D" id="1.10.10.1600">
    <property type="entry name" value="Bacterial DNA polymerase III alpha subunit, thumb domain"/>
    <property type="match status" value="1"/>
</dbReference>
<evidence type="ECO:0000256" key="11">
    <source>
        <dbReference type="SAM" id="SignalP"/>
    </source>
</evidence>
<evidence type="ECO:0000259" key="12">
    <source>
        <dbReference type="SMART" id="SM00481"/>
    </source>
</evidence>
<evidence type="ECO:0000256" key="3">
    <source>
        <dbReference type="ARBA" id="ARBA00012417"/>
    </source>
</evidence>